<keyword evidence="10" id="KW-1185">Reference proteome</keyword>
<keyword evidence="2 7" id="KW-0479">Metal-binding</keyword>
<dbReference type="Pfam" id="PF09261">
    <property type="entry name" value="Alpha-mann_mid"/>
    <property type="match status" value="1"/>
</dbReference>
<dbReference type="SMART" id="SM00872">
    <property type="entry name" value="Alpha-mann_mid"/>
    <property type="match status" value="1"/>
</dbReference>
<keyword evidence="3 7" id="KW-0378">Hydrolase</keyword>
<dbReference type="SUPFAM" id="SSF88688">
    <property type="entry name" value="Families 57/38 glycoside transferase middle domain"/>
    <property type="match status" value="1"/>
</dbReference>
<comment type="similarity">
    <text evidence="1 7">Belongs to the glycosyl hydrolase 38 family.</text>
</comment>
<evidence type="ECO:0000313" key="10">
    <source>
        <dbReference type="Proteomes" id="UP000322000"/>
    </source>
</evidence>
<evidence type="ECO:0000256" key="8">
    <source>
        <dbReference type="SAM" id="MobiDB-lite"/>
    </source>
</evidence>
<dbReference type="RefSeq" id="XP_026724557.1">
    <property type="nucleotide sequence ID" value="XM_026868756.1"/>
</dbReference>
<dbReference type="Gene3D" id="3.20.110.10">
    <property type="entry name" value="Glycoside hydrolase 38, N terminal domain"/>
    <property type="match status" value="1"/>
</dbReference>
<sequence>MQLECIVIVSLLQLLFMSRVMSMDAIAKDLLTPMTEFGEACGYMSCPRLNEGALNVHIVPATHGELGYTRTFYQHYTGYDDFYDHSKVNMKNILDAVITALWTHDNRKFTLSDLPYLFHWWKNRDGTVRRMVYQLLRQGRLFIAGGGWSMSDEATTSYHAIIDHFTYSLRKLNATFLSCSRPLVTWQADVYGHSREFASLMAQMGFDGHFINPISYEDELVRMKTKTLEFVWRGSDDLGADSDIYTHKLFDGYWTPPGFCFGGFCNDPLIITSDSTFNNVEERINLFIKHMNQRQAPYYTTRNVMVIMGQRLGYHDAPVWFANVDKLISLVNAKQTAIKNRVFLFYSTPACYLKAVQEAAPKLSTKQDDFLPYTYDKDTHTSGMFTSRPVIKYLAREIHHFLQMAKQLQIFAKLGNNDRRFEDIMWIAGVMQDHTIITGAMRPYVSDYYARKVYLAKELCIQMYRPAFNILRKSPKSMQYYACQFNISSCWTMSEDRFFIVIYNPLAWPVTRPIRLPVARGVYHVYDPKGAKQNHSIITIHDLIASLPDRGEILTEDELVFIAEKIPPMGFRSYYIQQLHARTRQKRSIIKKLNKNKKKKYLTRQTNNLKIDDKSLLDDIQDYEDFEENTERPRIQFGNISLSNETDFYPDYVVTPPTRINRTTTEVPPSRTTSNPTTTTTISSSSSTTTASSSPPTSSLPLYPEYEYVEVTDKPEATTEYIDYDKYYRRMEQAGYHSFETTRNYINNEYILITFDNKYRLTEIQLLNGVNISFHIEMCYYISDDPVKLGLDKKKPGAYVFRPMDPQPILISDYFEAKALKTDIVQELHLKFSTYAGVALRLYTGLPTIEVDWIVGPIPMDDGYGKDVFIRYASNIVNKGAFYTDSNGRQTIKRMRDMRATYKQTNVDNIPGNFYPVTSKIYIEDLERNVRMSVFTDRAQGGTSLIDGNIDLMLHRRIFTDDSGIQTFLNETEFGRGLIVTGKHYLYLSKADHRANKVFEKKFAKELELHPKVFSSIHPSYVNISYDLWNANKNEYSALRMKVPIGVHILTIEKLGDKLLLRLENYLEKADVVRNGVKVVFIKELFMDFVIVDVKETTLAGNIYLEDYTPMQWQKDRFVKNFNEFYGNSSGPEFTNPDSEFIRSFERVNLDTGIELQPQQIRTFVVTYVLV</sequence>
<comment type="cofactor">
    <cofactor evidence="7">
        <name>Zn(2+)</name>
        <dbReference type="ChEBI" id="CHEBI:29105"/>
    </cofactor>
    <text evidence="7">Binds 1 zinc ion per subunit.</text>
</comment>
<feature type="region of interest" description="Disordered" evidence="8">
    <location>
        <begin position="656"/>
        <end position="701"/>
    </location>
</feature>
<protein>
    <recommendedName>
        <fullName evidence="7">Alpha-mannosidase</fullName>
        <ecNumber evidence="7">3.2.1.-</ecNumber>
    </recommendedName>
</protein>
<dbReference type="EC" id="3.2.1.-" evidence="7"/>
<dbReference type="GeneID" id="113491671"/>
<dbReference type="Gene3D" id="2.70.98.30">
    <property type="entry name" value="Golgi alpha-mannosidase II, domain 4"/>
    <property type="match status" value="1"/>
</dbReference>
<evidence type="ECO:0000256" key="4">
    <source>
        <dbReference type="ARBA" id="ARBA00022833"/>
    </source>
</evidence>
<dbReference type="Gene3D" id="2.60.40.1360">
    <property type="match status" value="1"/>
</dbReference>
<dbReference type="InParanoid" id="A0A7E5V8D5"/>
<dbReference type="GO" id="GO:0004559">
    <property type="term" value="F:alpha-mannosidase activity"/>
    <property type="evidence" value="ECO:0007669"/>
    <property type="project" value="InterPro"/>
</dbReference>
<evidence type="ECO:0000256" key="1">
    <source>
        <dbReference type="ARBA" id="ARBA00009792"/>
    </source>
</evidence>
<evidence type="ECO:0000256" key="2">
    <source>
        <dbReference type="ARBA" id="ARBA00022723"/>
    </source>
</evidence>
<dbReference type="AlphaFoldDB" id="A0A7E5V8D5"/>
<accession>A0A7E5V8D5</accession>
<dbReference type="KEGG" id="tnl:113491671"/>
<dbReference type="Gene3D" id="2.60.40.1180">
    <property type="entry name" value="Golgi alpha-mannosidase II"/>
    <property type="match status" value="1"/>
</dbReference>
<feature type="chain" id="PRO_5029037870" description="Alpha-mannosidase" evidence="7">
    <location>
        <begin position="23"/>
        <end position="1171"/>
    </location>
</feature>
<evidence type="ECO:0000256" key="3">
    <source>
        <dbReference type="ARBA" id="ARBA00022801"/>
    </source>
</evidence>
<keyword evidence="4 7" id="KW-0862">Zinc</keyword>
<dbReference type="GO" id="GO:0005764">
    <property type="term" value="C:lysosome"/>
    <property type="evidence" value="ECO:0007669"/>
    <property type="project" value="TreeGrafter"/>
</dbReference>
<dbReference type="InterPro" id="IPR027291">
    <property type="entry name" value="Glyco_hydro_38_N_sf"/>
</dbReference>
<dbReference type="InterPro" id="IPR015341">
    <property type="entry name" value="Glyco_hydro_38_cen"/>
</dbReference>
<dbReference type="PANTHER" id="PTHR11607">
    <property type="entry name" value="ALPHA-MANNOSIDASE"/>
    <property type="match status" value="1"/>
</dbReference>
<gene>
    <name evidence="11" type="primary">LOC113491671</name>
</gene>
<dbReference type="PANTHER" id="PTHR11607:SF3">
    <property type="entry name" value="LYSOSOMAL ALPHA-MANNOSIDASE"/>
    <property type="match status" value="1"/>
</dbReference>
<proteinExistence type="inferred from homology"/>
<dbReference type="Pfam" id="PF07748">
    <property type="entry name" value="Glyco_hydro_38C"/>
    <property type="match status" value="1"/>
</dbReference>
<dbReference type="Proteomes" id="UP000322000">
    <property type="component" value="Chromosome 3"/>
</dbReference>
<dbReference type="GO" id="GO:0046872">
    <property type="term" value="F:metal ion binding"/>
    <property type="evidence" value="ECO:0007669"/>
    <property type="project" value="UniProtKB-KW"/>
</dbReference>
<dbReference type="FunFam" id="1.20.1270.50:FF:000002">
    <property type="entry name" value="Alpha-mannosidase"/>
    <property type="match status" value="1"/>
</dbReference>
<keyword evidence="6 7" id="KW-0326">Glycosidase</keyword>
<name>A0A7E5V8D5_TRINI</name>
<reference evidence="11" key="1">
    <citation type="submission" date="2025-08" db="UniProtKB">
        <authorList>
            <consortium name="RefSeq"/>
        </authorList>
    </citation>
    <scope>IDENTIFICATION</scope>
</reference>
<dbReference type="InterPro" id="IPR028995">
    <property type="entry name" value="Glyco_hydro_57/38_cen_sf"/>
</dbReference>
<organism evidence="10 11">
    <name type="scientific">Trichoplusia ni</name>
    <name type="common">Cabbage looper</name>
    <dbReference type="NCBI Taxonomy" id="7111"/>
    <lineage>
        <taxon>Eukaryota</taxon>
        <taxon>Metazoa</taxon>
        <taxon>Ecdysozoa</taxon>
        <taxon>Arthropoda</taxon>
        <taxon>Hexapoda</taxon>
        <taxon>Insecta</taxon>
        <taxon>Pterygota</taxon>
        <taxon>Neoptera</taxon>
        <taxon>Endopterygota</taxon>
        <taxon>Lepidoptera</taxon>
        <taxon>Glossata</taxon>
        <taxon>Ditrysia</taxon>
        <taxon>Noctuoidea</taxon>
        <taxon>Noctuidae</taxon>
        <taxon>Plusiinae</taxon>
        <taxon>Trichoplusia</taxon>
    </lineage>
</organism>
<dbReference type="OrthoDB" id="2016903at2759"/>
<feature type="compositionally biased region" description="Low complexity" evidence="8">
    <location>
        <begin position="668"/>
        <end position="699"/>
    </location>
</feature>
<dbReference type="SUPFAM" id="SSF74650">
    <property type="entry name" value="Galactose mutarotase-like"/>
    <property type="match status" value="2"/>
</dbReference>
<dbReference type="InterPro" id="IPR011013">
    <property type="entry name" value="Gal_mutarotase_sf_dom"/>
</dbReference>
<feature type="domain" description="Glycoside hydrolase family 38 central" evidence="9">
    <location>
        <begin position="379"/>
        <end position="453"/>
    </location>
</feature>
<evidence type="ECO:0000313" key="11">
    <source>
        <dbReference type="RefSeq" id="XP_026724557.1"/>
    </source>
</evidence>
<keyword evidence="5" id="KW-1015">Disulfide bond</keyword>
<evidence type="ECO:0000259" key="9">
    <source>
        <dbReference type="SMART" id="SM00872"/>
    </source>
</evidence>
<dbReference type="Pfam" id="PF01074">
    <property type="entry name" value="Glyco_hydro_38N"/>
    <property type="match status" value="1"/>
</dbReference>
<dbReference type="InterPro" id="IPR011682">
    <property type="entry name" value="Glyco_hydro_38_C"/>
</dbReference>
<evidence type="ECO:0000256" key="5">
    <source>
        <dbReference type="ARBA" id="ARBA00023157"/>
    </source>
</evidence>
<dbReference type="InterPro" id="IPR000602">
    <property type="entry name" value="Glyco_hydro_38_N"/>
</dbReference>
<dbReference type="InterPro" id="IPR011330">
    <property type="entry name" value="Glyco_hydro/deAcase_b/a-brl"/>
</dbReference>
<evidence type="ECO:0000256" key="7">
    <source>
        <dbReference type="RuleBase" id="RU361199"/>
    </source>
</evidence>
<dbReference type="InterPro" id="IPR050843">
    <property type="entry name" value="Glycosyl_Hydrlase_38"/>
</dbReference>
<dbReference type="GO" id="GO:0006013">
    <property type="term" value="P:mannose metabolic process"/>
    <property type="evidence" value="ECO:0007669"/>
    <property type="project" value="InterPro"/>
</dbReference>
<dbReference type="InterPro" id="IPR037094">
    <property type="entry name" value="Glyco_hydro_38_cen_sf"/>
</dbReference>
<feature type="signal peptide" evidence="7">
    <location>
        <begin position="1"/>
        <end position="22"/>
    </location>
</feature>
<dbReference type="SUPFAM" id="SSF88713">
    <property type="entry name" value="Glycoside hydrolase/deacetylase"/>
    <property type="match status" value="1"/>
</dbReference>
<keyword evidence="7" id="KW-0732">Signal</keyword>
<dbReference type="InterPro" id="IPR013780">
    <property type="entry name" value="Glyco_hydro_b"/>
</dbReference>
<evidence type="ECO:0000256" key="6">
    <source>
        <dbReference type="ARBA" id="ARBA00023295"/>
    </source>
</evidence>
<dbReference type="GO" id="GO:0030246">
    <property type="term" value="F:carbohydrate binding"/>
    <property type="evidence" value="ECO:0007669"/>
    <property type="project" value="InterPro"/>
</dbReference>
<dbReference type="Gene3D" id="1.20.1270.50">
    <property type="entry name" value="Glycoside hydrolase family 38, central domain"/>
    <property type="match status" value="1"/>
</dbReference>
<feature type="compositionally biased region" description="Polar residues" evidence="8">
    <location>
        <begin position="658"/>
        <end position="667"/>
    </location>
</feature>